<protein>
    <recommendedName>
        <fullName evidence="6">Xylanolytic transcriptional activator regulatory domain-containing protein</fullName>
    </recommendedName>
</protein>
<keyword evidence="3" id="KW-0238">DNA-binding</keyword>
<evidence type="ECO:0000256" key="4">
    <source>
        <dbReference type="ARBA" id="ARBA00023163"/>
    </source>
</evidence>
<dbReference type="Pfam" id="PF13391">
    <property type="entry name" value="HNH_2"/>
    <property type="match status" value="1"/>
</dbReference>
<dbReference type="GO" id="GO:0008270">
    <property type="term" value="F:zinc ion binding"/>
    <property type="evidence" value="ECO:0007669"/>
    <property type="project" value="InterPro"/>
</dbReference>
<dbReference type="OrthoDB" id="2104739at2759"/>
<dbReference type="Pfam" id="PF04082">
    <property type="entry name" value="Fungal_trans"/>
    <property type="match status" value="1"/>
</dbReference>
<dbReference type="EMBL" id="ML742071">
    <property type="protein sequence ID" value="KAE8151446.1"/>
    <property type="molecule type" value="Genomic_DNA"/>
</dbReference>
<evidence type="ECO:0000256" key="3">
    <source>
        <dbReference type="ARBA" id="ARBA00023125"/>
    </source>
</evidence>
<comment type="subcellular location">
    <subcellularLocation>
        <location evidence="1">Nucleus</location>
    </subcellularLocation>
</comment>
<proteinExistence type="predicted"/>
<evidence type="ECO:0000313" key="8">
    <source>
        <dbReference type="Proteomes" id="UP000325780"/>
    </source>
</evidence>
<sequence length="715" mass="81635">MAVPHRRHRTPLESVIVPEPQHLTAEEHGKATELFNTIIHYFEPLQESTKEYNPITLVRLTKEEISVKDEFLLLFFTFIECDRLGISEDEQKEICLAETLSNMQNFQSWTNEERHALDHSLVKFAMYLIDNFFLPLKASTAKTPQPSRFMLSELAFGTPRRIADLRHFCLVRDRYRCVITRKFDAVEGEVRYKIYGDQVTDDDGNSLLPESRNMAFLEVAHIIPHSLMSLSNIEGELKLTEQKQIAHKILKMFNPIAFHLIQGTDIDRPMNALTLTQELHRLFGNFEVAFEPVQNEEHTYRINFMKTNRIWRAYDLPVTRELFITPDRSIEPPLRELLEIHRAIARILHLSAAGEYIDRVIQDMEKLKVEPVSSDGSSRIGDYINYKLAHQLDWTNIGQAMRLAMAHGMHTRMPVGQLGSLAVDRCRRIWWTVYILDRNMSSIQGLPLSVDDRFVWTSLPSSPRSSKKDAALDMHIKLCRSMADINSTVYGVDGRINSRFLLSTKAALSNLAGHADKLCEDFSLNLDGSCQGISRTSAYLHLLYQQGLKSQGLLETFLNFDLEPLFIPTVVLLVGPVIDPRLTDDHVWWVEKAYSIFQEMVEVTNQVAKFRWLELQQLDKTLNGIPLSQSTMPTTSTAPRPSHAAQLFSPASSYIPPSMDPTAYNDVPFTDDTTLEAECGLGPSLSTAEMMAMADSIELYDAEWVSSAMLNHDIW</sequence>
<organism evidence="7 8">
    <name type="scientific">Aspergillus avenaceus</name>
    <dbReference type="NCBI Taxonomy" id="36643"/>
    <lineage>
        <taxon>Eukaryota</taxon>
        <taxon>Fungi</taxon>
        <taxon>Dikarya</taxon>
        <taxon>Ascomycota</taxon>
        <taxon>Pezizomycotina</taxon>
        <taxon>Eurotiomycetes</taxon>
        <taxon>Eurotiomycetidae</taxon>
        <taxon>Eurotiales</taxon>
        <taxon>Aspergillaceae</taxon>
        <taxon>Aspergillus</taxon>
        <taxon>Aspergillus subgen. Circumdati</taxon>
    </lineage>
</organism>
<gene>
    <name evidence="7" type="ORF">BDV25DRAFT_138866</name>
</gene>
<keyword evidence="2" id="KW-0805">Transcription regulation</keyword>
<keyword evidence="5" id="KW-0539">Nucleus</keyword>
<dbReference type="SMART" id="SM00906">
    <property type="entry name" value="Fungal_trans"/>
    <property type="match status" value="1"/>
</dbReference>
<keyword evidence="8" id="KW-1185">Reference proteome</keyword>
<dbReference type="InterPro" id="IPR007219">
    <property type="entry name" value="XnlR_reg_dom"/>
</dbReference>
<evidence type="ECO:0000256" key="2">
    <source>
        <dbReference type="ARBA" id="ARBA00023015"/>
    </source>
</evidence>
<dbReference type="Proteomes" id="UP000325780">
    <property type="component" value="Unassembled WGS sequence"/>
</dbReference>
<dbReference type="GO" id="GO:0005634">
    <property type="term" value="C:nucleus"/>
    <property type="evidence" value="ECO:0007669"/>
    <property type="project" value="UniProtKB-SubCell"/>
</dbReference>
<dbReference type="AlphaFoldDB" id="A0A5N6TYJ8"/>
<dbReference type="GO" id="GO:0045944">
    <property type="term" value="P:positive regulation of transcription by RNA polymerase II"/>
    <property type="evidence" value="ECO:0007669"/>
    <property type="project" value="TreeGrafter"/>
</dbReference>
<reference evidence="7 8" key="1">
    <citation type="submission" date="2019-04" db="EMBL/GenBank/DDBJ databases">
        <title>Friends and foes A comparative genomics study of 23 Aspergillus species from section Flavi.</title>
        <authorList>
            <consortium name="DOE Joint Genome Institute"/>
            <person name="Kjaerbolling I."/>
            <person name="Vesth T."/>
            <person name="Frisvad J.C."/>
            <person name="Nybo J.L."/>
            <person name="Theobald S."/>
            <person name="Kildgaard S."/>
            <person name="Isbrandt T."/>
            <person name="Kuo A."/>
            <person name="Sato A."/>
            <person name="Lyhne E.K."/>
            <person name="Kogle M.E."/>
            <person name="Wiebenga A."/>
            <person name="Kun R.S."/>
            <person name="Lubbers R.J."/>
            <person name="Makela M.R."/>
            <person name="Barry K."/>
            <person name="Chovatia M."/>
            <person name="Clum A."/>
            <person name="Daum C."/>
            <person name="Haridas S."/>
            <person name="He G."/>
            <person name="LaButti K."/>
            <person name="Lipzen A."/>
            <person name="Mondo S."/>
            <person name="Riley R."/>
            <person name="Salamov A."/>
            <person name="Simmons B.A."/>
            <person name="Magnuson J.K."/>
            <person name="Henrissat B."/>
            <person name="Mortensen U.H."/>
            <person name="Larsen T.O."/>
            <person name="Devries R.P."/>
            <person name="Grigoriev I.V."/>
            <person name="Machida M."/>
            <person name="Baker S.E."/>
            <person name="Andersen M.R."/>
        </authorList>
    </citation>
    <scope>NUCLEOTIDE SEQUENCE [LARGE SCALE GENOMIC DNA]</scope>
    <source>
        <strain evidence="7 8">IBT 18842</strain>
    </source>
</reference>
<dbReference type="GO" id="GO:0043565">
    <property type="term" value="F:sequence-specific DNA binding"/>
    <property type="evidence" value="ECO:0007669"/>
    <property type="project" value="TreeGrafter"/>
</dbReference>
<dbReference type="PANTHER" id="PTHR47540:SF6">
    <property type="entry name" value="ZN(II)2CYS6 TRANSCRIPTION FACTOR (EUROFUNG)"/>
    <property type="match status" value="1"/>
</dbReference>
<dbReference type="CDD" id="cd12148">
    <property type="entry name" value="fungal_TF_MHR"/>
    <property type="match status" value="1"/>
</dbReference>
<evidence type="ECO:0000256" key="5">
    <source>
        <dbReference type="ARBA" id="ARBA00023242"/>
    </source>
</evidence>
<dbReference type="InterPro" id="IPR003615">
    <property type="entry name" value="HNH_nuc"/>
</dbReference>
<accession>A0A5N6TYJ8</accession>
<dbReference type="PANTHER" id="PTHR47540">
    <property type="entry name" value="THIAMINE REPRESSIBLE GENES REGULATORY PROTEIN THI5"/>
    <property type="match status" value="1"/>
</dbReference>
<dbReference type="InterPro" id="IPR051711">
    <property type="entry name" value="Stress_Response_Reg"/>
</dbReference>
<evidence type="ECO:0000313" key="7">
    <source>
        <dbReference type="EMBL" id="KAE8151446.1"/>
    </source>
</evidence>
<keyword evidence="4" id="KW-0804">Transcription</keyword>
<dbReference type="GO" id="GO:0006351">
    <property type="term" value="P:DNA-templated transcription"/>
    <property type="evidence" value="ECO:0007669"/>
    <property type="project" value="InterPro"/>
</dbReference>
<feature type="domain" description="Xylanolytic transcriptional activator regulatory" evidence="6">
    <location>
        <begin position="393"/>
        <end position="466"/>
    </location>
</feature>
<evidence type="ECO:0000259" key="6">
    <source>
        <dbReference type="SMART" id="SM00906"/>
    </source>
</evidence>
<name>A0A5N6TYJ8_ASPAV</name>
<evidence type="ECO:0000256" key="1">
    <source>
        <dbReference type="ARBA" id="ARBA00004123"/>
    </source>
</evidence>